<evidence type="ECO:0000313" key="2">
    <source>
        <dbReference type="EMBL" id="CAB4880459.1"/>
    </source>
</evidence>
<organism evidence="2">
    <name type="scientific">freshwater metagenome</name>
    <dbReference type="NCBI Taxonomy" id="449393"/>
    <lineage>
        <taxon>unclassified sequences</taxon>
        <taxon>metagenomes</taxon>
        <taxon>ecological metagenomes</taxon>
    </lineage>
</organism>
<feature type="domain" description="TadE-like" evidence="1">
    <location>
        <begin position="23"/>
        <end position="65"/>
    </location>
</feature>
<dbReference type="AlphaFoldDB" id="A0A6J7EJS4"/>
<name>A0A6J7EJS4_9ZZZZ</name>
<dbReference type="Pfam" id="PF07811">
    <property type="entry name" value="TadE"/>
    <property type="match status" value="1"/>
</dbReference>
<accession>A0A6J7EJS4</accession>
<evidence type="ECO:0000259" key="1">
    <source>
        <dbReference type="Pfam" id="PF07811"/>
    </source>
</evidence>
<sequence length="140" mass="14186">MTRRRSVDRSPPPCRGRFGSDAGNATVEFALVAPLLLAVGLAVLQTALALHVRATVTSAAAEGARAAALAGADLAAGERRTRSLLAGSIAGGVVQRVTVRREVHDGTLVVAVGVDSQLPLLGLLGPTVMHVEGHALAEAA</sequence>
<dbReference type="InterPro" id="IPR012495">
    <property type="entry name" value="TadE-like_dom"/>
</dbReference>
<proteinExistence type="predicted"/>
<reference evidence="2" key="1">
    <citation type="submission" date="2020-05" db="EMBL/GenBank/DDBJ databases">
        <authorList>
            <person name="Chiriac C."/>
            <person name="Salcher M."/>
            <person name="Ghai R."/>
            <person name="Kavagutti S V."/>
        </authorList>
    </citation>
    <scope>NUCLEOTIDE SEQUENCE</scope>
</reference>
<dbReference type="EMBL" id="CAFBLS010000157">
    <property type="protein sequence ID" value="CAB4880459.1"/>
    <property type="molecule type" value="Genomic_DNA"/>
</dbReference>
<gene>
    <name evidence="2" type="ORF">UFOPK3402_01262</name>
</gene>
<protein>
    <submittedName>
        <fullName evidence="2">Unannotated protein</fullName>
    </submittedName>
</protein>